<dbReference type="AlphaFoldDB" id="A0A8T0CN09"/>
<evidence type="ECO:0000313" key="3">
    <source>
        <dbReference type="Proteomes" id="UP000806378"/>
    </source>
</evidence>
<evidence type="ECO:0008006" key="4">
    <source>
        <dbReference type="Google" id="ProtNLM"/>
    </source>
</evidence>
<evidence type="ECO:0000313" key="2">
    <source>
        <dbReference type="EMBL" id="KAF7847429.1"/>
    </source>
</evidence>
<accession>A0A8T0CN09</accession>
<dbReference type="EMBL" id="MU090828">
    <property type="protein sequence ID" value="KAF7847429.1"/>
    <property type="molecule type" value="Genomic_DNA"/>
</dbReference>
<evidence type="ECO:0000256" key="1">
    <source>
        <dbReference type="SAM" id="MobiDB-lite"/>
    </source>
</evidence>
<dbReference type="Gramene" id="rna-gnl|WGS:JABURB|Cocit.L2975.1">
    <property type="protein sequence ID" value="cds-KAF7847429.1"/>
    <property type="gene ID" value="gene-BT93_L2975"/>
</dbReference>
<comment type="caution">
    <text evidence="2">The sequence shown here is derived from an EMBL/GenBank/DDBJ whole genome shotgun (WGS) entry which is preliminary data.</text>
</comment>
<sequence>MKKAVIKVCMNDDTSRFCCFNLRSSCSKALRVASGFQGVQSVKFLGDDKDRIEVIGGLDPVGLTTLLRKKVGFAQILTVSEAEADKKESKSKDKPDESKKPKPVECPCPCPRPCPRPEIVIIGDRYPEPGCWFM</sequence>
<keyword evidence="3" id="KW-1185">Reference proteome</keyword>
<feature type="compositionally biased region" description="Basic and acidic residues" evidence="1">
    <location>
        <begin position="83"/>
        <end position="103"/>
    </location>
</feature>
<dbReference type="InterPro" id="IPR044296">
    <property type="entry name" value="HIPP46"/>
</dbReference>
<dbReference type="Gene3D" id="3.30.70.100">
    <property type="match status" value="1"/>
</dbReference>
<dbReference type="Proteomes" id="UP000806378">
    <property type="component" value="Unassembled WGS sequence"/>
</dbReference>
<gene>
    <name evidence="2" type="ORF">BT93_L2975</name>
</gene>
<feature type="region of interest" description="Disordered" evidence="1">
    <location>
        <begin position="82"/>
        <end position="108"/>
    </location>
</feature>
<name>A0A8T0CN09_CORYI</name>
<organism evidence="2 3">
    <name type="scientific">Corymbia citriodora subsp. variegata</name>
    <dbReference type="NCBI Taxonomy" id="360336"/>
    <lineage>
        <taxon>Eukaryota</taxon>
        <taxon>Viridiplantae</taxon>
        <taxon>Streptophyta</taxon>
        <taxon>Embryophyta</taxon>
        <taxon>Tracheophyta</taxon>
        <taxon>Spermatophyta</taxon>
        <taxon>Magnoliopsida</taxon>
        <taxon>eudicotyledons</taxon>
        <taxon>Gunneridae</taxon>
        <taxon>Pentapetalae</taxon>
        <taxon>rosids</taxon>
        <taxon>malvids</taxon>
        <taxon>Myrtales</taxon>
        <taxon>Myrtaceae</taxon>
        <taxon>Myrtoideae</taxon>
        <taxon>Eucalypteae</taxon>
        <taxon>Corymbia</taxon>
    </lineage>
</organism>
<reference evidence="2" key="1">
    <citation type="submission" date="2020-05" db="EMBL/GenBank/DDBJ databases">
        <title>WGS assembly of Corymbia citriodora subspecies variegata.</title>
        <authorList>
            <person name="Barry K."/>
            <person name="Hundley H."/>
            <person name="Shu S."/>
            <person name="Jenkins J."/>
            <person name="Grimwood J."/>
            <person name="Baten A."/>
        </authorList>
    </citation>
    <scope>NUCLEOTIDE SEQUENCE</scope>
    <source>
        <strain evidence="2">CV2-018</strain>
    </source>
</reference>
<protein>
    <recommendedName>
        <fullName evidence="4">HMA domain-containing protein</fullName>
    </recommendedName>
</protein>
<dbReference type="PANTHER" id="PTHR46371">
    <property type="entry name" value="OS04G0464100 PROTEIN"/>
    <property type="match status" value="1"/>
</dbReference>
<dbReference type="OrthoDB" id="692882at2759"/>
<proteinExistence type="predicted"/>